<evidence type="ECO:0000259" key="1">
    <source>
        <dbReference type="PROSITE" id="PS50164"/>
    </source>
</evidence>
<sequence>MNTFVVYILFSASLDKFYIGYTSNFEERIRFHNDSVKNNIWTKRGQPWKEFFIIKDLTKSQALKIEKHIKRMKSKKYIQKLSNDPKLVEQLKAQFG</sequence>
<dbReference type="PATRIC" id="fig|1566026.4.peg.2248"/>
<name>A0A0L8ANI7_9BACT</name>
<protein>
    <recommendedName>
        <fullName evidence="1">GIY-YIG domain-containing protein</fullName>
    </recommendedName>
</protein>
<keyword evidence="3" id="KW-1185">Reference proteome</keyword>
<dbReference type="SUPFAM" id="SSF82771">
    <property type="entry name" value="GIY-YIG endonuclease"/>
    <property type="match status" value="1"/>
</dbReference>
<dbReference type="EMBL" id="JSVA01000004">
    <property type="protein sequence ID" value="KOF03894.1"/>
    <property type="molecule type" value="Genomic_DNA"/>
</dbReference>
<dbReference type="AlphaFoldDB" id="A0A0L8ANI7"/>
<accession>A0A0L8ANI7</accession>
<comment type="caution">
    <text evidence="2">The sequence shown here is derived from an EMBL/GenBank/DDBJ whole genome shotgun (WGS) entry which is preliminary data.</text>
</comment>
<dbReference type="RefSeq" id="WP_053222109.1">
    <property type="nucleotide sequence ID" value="NZ_JSVA01000004.1"/>
</dbReference>
<dbReference type="Pfam" id="PF01541">
    <property type="entry name" value="GIY-YIG"/>
    <property type="match status" value="1"/>
</dbReference>
<dbReference type="OrthoDB" id="1495241at2"/>
<proteinExistence type="predicted"/>
<dbReference type="CDD" id="cd10449">
    <property type="entry name" value="GIY-YIG_SLX1_like"/>
    <property type="match status" value="1"/>
</dbReference>
<gene>
    <name evidence="2" type="ORF">OB69_02440</name>
</gene>
<evidence type="ECO:0000313" key="2">
    <source>
        <dbReference type="EMBL" id="KOF03894.1"/>
    </source>
</evidence>
<dbReference type="InterPro" id="IPR000305">
    <property type="entry name" value="GIY-YIG_endonuc"/>
</dbReference>
<dbReference type="Gene3D" id="3.40.1440.10">
    <property type="entry name" value="GIY-YIG endonuclease"/>
    <property type="match status" value="1"/>
</dbReference>
<reference evidence="3" key="1">
    <citation type="submission" date="2014-11" db="EMBL/GenBank/DDBJ databases">
        <title>Genome sequencing of Roseivirga sp. D-25.</title>
        <authorList>
            <person name="Selvaratnam C."/>
            <person name="Thevarajoo S."/>
            <person name="Goh K.M."/>
            <person name="Eee R."/>
            <person name="Chan K.-G."/>
            <person name="Chong C.S."/>
        </authorList>
    </citation>
    <scope>NUCLEOTIDE SEQUENCE [LARGE SCALE GENOMIC DNA]</scope>
    <source>
        <strain evidence="3">D-25</strain>
    </source>
</reference>
<dbReference type="Proteomes" id="UP000036908">
    <property type="component" value="Unassembled WGS sequence"/>
</dbReference>
<dbReference type="PROSITE" id="PS50164">
    <property type="entry name" value="GIY_YIG"/>
    <property type="match status" value="1"/>
</dbReference>
<organism evidence="2 3">
    <name type="scientific">Roseivirga seohaensis subsp. aquiponti</name>
    <dbReference type="NCBI Taxonomy" id="1566026"/>
    <lineage>
        <taxon>Bacteria</taxon>
        <taxon>Pseudomonadati</taxon>
        <taxon>Bacteroidota</taxon>
        <taxon>Cytophagia</taxon>
        <taxon>Cytophagales</taxon>
        <taxon>Roseivirgaceae</taxon>
        <taxon>Roseivirga</taxon>
    </lineage>
</organism>
<evidence type="ECO:0000313" key="3">
    <source>
        <dbReference type="Proteomes" id="UP000036908"/>
    </source>
</evidence>
<feature type="domain" description="GIY-YIG" evidence="1">
    <location>
        <begin position="2"/>
        <end position="79"/>
    </location>
</feature>
<dbReference type="InterPro" id="IPR035901">
    <property type="entry name" value="GIY-YIG_endonuc_sf"/>
</dbReference>